<reference evidence="1 2" key="1">
    <citation type="submission" date="2019-03" db="EMBL/GenBank/DDBJ databases">
        <title>First draft genome of Liparis tanakae, snailfish: a comprehensive survey of snailfish specific genes.</title>
        <authorList>
            <person name="Kim W."/>
            <person name="Song I."/>
            <person name="Jeong J.-H."/>
            <person name="Kim D."/>
            <person name="Kim S."/>
            <person name="Ryu S."/>
            <person name="Song J.Y."/>
            <person name="Lee S.K."/>
        </authorList>
    </citation>
    <scope>NUCLEOTIDE SEQUENCE [LARGE SCALE GENOMIC DNA]</scope>
    <source>
        <tissue evidence="1">Muscle</tissue>
    </source>
</reference>
<evidence type="ECO:0000313" key="2">
    <source>
        <dbReference type="Proteomes" id="UP000314294"/>
    </source>
</evidence>
<protein>
    <submittedName>
        <fullName evidence="1">Uncharacterized protein</fullName>
    </submittedName>
</protein>
<sequence>MKEEKKEEKVPSGHGTMNLKLVDHWSHDGSWSTVLLHAASHSPPLQKSPLPLLSFPLRAHVLSGPNPERRYLHTVAGPPCAPAVSFPGRLR</sequence>
<dbReference type="EMBL" id="SRLO01000396">
    <property type="protein sequence ID" value="TNN57794.1"/>
    <property type="molecule type" value="Genomic_DNA"/>
</dbReference>
<keyword evidence="2" id="KW-1185">Reference proteome</keyword>
<comment type="caution">
    <text evidence="1">The sequence shown here is derived from an EMBL/GenBank/DDBJ whole genome shotgun (WGS) entry which is preliminary data.</text>
</comment>
<evidence type="ECO:0000313" key="1">
    <source>
        <dbReference type="EMBL" id="TNN57794.1"/>
    </source>
</evidence>
<name>A0A4Z2GYW1_9TELE</name>
<dbReference type="AlphaFoldDB" id="A0A4Z2GYW1"/>
<gene>
    <name evidence="1" type="ORF">EYF80_031978</name>
</gene>
<accession>A0A4Z2GYW1</accession>
<organism evidence="1 2">
    <name type="scientific">Liparis tanakae</name>
    <name type="common">Tanaka's snailfish</name>
    <dbReference type="NCBI Taxonomy" id="230148"/>
    <lineage>
        <taxon>Eukaryota</taxon>
        <taxon>Metazoa</taxon>
        <taxon>Chordata</taxon>
        <taxon>Craniata</taxon>
        <taxon>Vertebrata</taxon>
        <taxon>Euteleostomi</taxon>
        <taxon>Actinopterygii</taxon>
        <taxon>Neopterygii</taxon>
        <taxon>Teleostei</taxon>
        <taxon>Neoteleostei</taxon>
        <taxon>Acanthomorphata</taxon>
        <taxon>Eupercaria</taxon>
        <taxon>Perciformes</taxon>
        <taxon>Cottioidei</taxon>
        <taxon>Cottales</taxon>
        <taxon>Liparidae</taxon>
        <taxon>Liparis</taxon>
    </lineage>
</organism>
<proteinExistence type="predicted"/>
<dbReference type="Proteomes" id="UP000314294">
    <property type="component" value="Unassembled WGS sequence"/>
</dbReference>